<comment type="subcellular location">
    <subcellularLocation>
        <location evidence="2">Cytoplasm</location>
    </subcellularLocation>
    <subcellularLocation>
        <location evidence="1">Nucleus</location>
    </subcellularLocation>
</comment>
<accession>A0A061JEV9</accession>
<evidence type="ECO:0000256" key="6">
    <source>
        <dbReference type="ARBA" id="ARBA00022927"/>
    </source>
</evidence>
<proteinExistence type="inferred from homology"/>
<dbReference type="InterPro" id="IPR013713">
    <property type="entry name" value="XPO2_central"/>
</dbReference>
<dbReference type="Proteomes" id="UP000031737">
    <property type="component" value="Unassembled WGS sequence"/>
</dbReference>
<dbReference type="OrthoDB" id="3268246at2759"/>
<gene>
    <name evidence="9" type="ORF">TRSC58_00019</name>
</gene>
<dbReference type="Gene3D" id="1.25.10.10">
    <property type="entry name" value="Leucine-rich Repeat Variant"/>
    <property type="match status" value="1"/>
</dbReference>
<evidence type="ECO:0000256" key="2">
    <source>
        <dbReference type="ARBA" id="ARBA00004496"/>
    </source>
</evidence>
<dbReference type="PANTHER" id="PTHR10997:SF8">
    <property type="entry name" value="EXPORTIN-2"/>
    <property type="match status" value="1"/>
</dbReference>
<dbReference type="InterPro" id="IPR016024">
    <property type="entry name" value="ARM-type_fold"/>
</dbReference>
<keyword evidence="10" id="KW-1185">Reference proteome</keyword>
<dbReference type="GO" id="GO:0005829">
    <property type="term" value="C:cytosol"/>
    <property type="evidence" value="ECO:0007669"/>
    <property type="project" value="TreeGrafter"/>
</dbReference>
<keyword evidence="7" id="KW-0539">Nucleus</keyword>
<keyword evidence="5" id="KW-0963">Cytoplasm</keyword>
<dbReference type="AlphaFoldDB" id="A0A061JEV9"/>
<dbReference type="PROSITE" id="PS50166">
    <property type="entry name" value="IMPORTIN_B_NT"/>
    <property type="match status" value="1"/>
</dbReference>
<organism evidence="9 10">
    <name type="scientific">Trypanosoma rangeli SC58</name>
    <dbReference type="NCBI Taxonomy" id="429131"/>
    <lineage>
        <taxon>Eukaryota</taxon>
        <taxon>Discoba</taxon>
        <taxon>Euglenozoa</taxon>
        <taxon>Kinetoplastea</taxon>
        <taxon>Metakinetoplastina</taxon>
        <taxon>Trypanosomatida</taxon>
        <taxon>Trypanosomatidae</taxon>
        <taxon>Trypanosoma</taxon>
        <taxon>Herpetosoma</taxon>
    </lineage>
</organism>
<feature type="domain" description="Importin N-terminal" evidence="8">
    <location>
        <begin position="33"/>
        <end position="107"/>
    </location>
</feature>
<dbReference type="Pfam" id="PF03378">
    <property type="entry name" value="CAS_CSE1"/>
    <property type="match status" value="1"/>
</dbReference>
<reference evidence="9 10" key="1">
    <citation type="submission" date="2013-07" db="EMBL/GenBank/DDBJ databases">
        <authorList>
            <person name="Stoco P.H."/>
            <person name="Wagner G."/>
            <person name="Gerber A."/>
            <person name="Zaha A."/>
            <person name="Thompson C."/>
            <person name="Bartholomeu D.C."/>
            <person name="Luckemeyer D.D."/>
            <person name="Bahia D."/>
            <person name="Loreto E."/>
            <person name="Prestes E.B."/>
            <person name="Lima F.M."/>
            <person name="Rodrigues-Luiz G."/>
            <person name="Vallejo G.A."/>
            <person name="Filho J.F."/>
            <person name="Monteiro K.M."/>
            <person name="Tyler K.M."/>
            <person name="de Almeida L.G."/>
            <person name="Ortiz M.F."/>
            <person name="Siervo M.A."/>
            <person name="de Moraes M.H."/>
            <person name="Cunha O.L."/>
            <person name="Mendonca-Neto R."/>
            <person name="Silva R."/>
            <person name="Teixeira S.M."/>
            <person name="Murta S.M."/>
            <person name="Sincero T.C."/>
            <person name="Mendes T.A."/>
            <person name="Urmenyi T.P."/>
            <person name="Silva V.G."/>
            <person name="da Rocha W.D."/>
            <person name="Andersson B."/>
            <person name="Romanha A.J."/>
            <person name="Steindel M."/>
            <person name="de Vasconcelos A.T."/>
            <person name="Grisard E.C."/>
        </authorList>
    </citation>
    <scope>NUCLEOTIDE SEQUENCE [LARGE SCALE GENOMIC DNA]</scope>
    <source>
        <strain evidence="9 10">SC58</strain>
    </source>
</reference>
<evidence type="ECO:0000256" key="5">
    <source>
        <dbReference type="ARBA" id="ARBA00022490"/>
    </source>
</evidence>
<comment type="caution">
    <text evidence="9">The sequence shown here is derived from an EMBL/GenBank/DDBJ whole genome shotgun (WGS) entry which is preliminary data.</text>
</comment>
<dbReference type="GO" id="GO:0005049">
    <property type="term" value="F:nuclear export signal receptor activity"/>
    <property type="evidence" value="ECO:0007669"/>
    <property type="project" value="TreeGrafter"/>
</dbReference>
<evidence type="ECO:0000256" key="3">
    <source>
        <dbReference type="ARBA" id="ARBA00008669"/>
    </source>
</evidence>
<evidence type="ECO:0000256" key="7">
    <source>
        <dbReference type="ARBA" id="ARBA00023242"/>
    </source>
</evidence>
<dbReference type="InterPro" id="IPR001494">
    <property type="entry name" value="Importin-beta_N"/>
</dbReference>
<keyword evidence="4" id="KW-0813">Transport</keyword>
<evidence type="ECO:0000259" key="8">
    <source>
        <dbReference type="PROSITE" id="PS50166"/>
    </source>
</evidence>
<evidence type="ECO:0000313" key="9">
    <source>
        <dbReference type="EMBL" id="ESL12217.1"/>
    </source>
</evidence>
<dbReference type="GO" id="GO:0031267">
    <property type="term" value="F:small GTPase binding"/>
    <property type="evidence" value="ECO:0007669"/>
    <property type="project" value="InterPro"/>
</dbReference>
<dbReference type="GO" id="GO:0006611">
    <property type="term" value="P:protein export from nucleus"/>
    <property type="evidence" value="ECO:0007669"/>
    <property type="project" value="TreeGrafter"/>
</dbReference>
<sequence length="960" mass="107341">MLVLDPNDPALARRLVQLAQDATSMDSASREKAEREIKEFQNCVDEQTGFVLLLLNLAVTPGPAASFCSIVFKNTVKMCWNAATAEHCITEGDKQVVRSTITGAMLQAAPNVQRNLAEATTLIAEVDFPKAWPNALDRIVQVLGTEKDMRMHCAALSTAHGILGRYRNQGDLSEALANDLRIIYTSFTAPLLLSMELLLGEMEKGGVDAKAASHGLTLAVECLRDLTTLDLGDEFIWNMEKFVAVLLRCLQFSRPDVDETSLIELKSVVMTCVTHFLLQFSEDFEKYASEFLKVVWDTIASPLSREQTMDDVVIQGMNLLSAACRGSMRDVFNSTEILENLVVHVVLPNLALQPDDIELYETEPYSYIQRDIEGSDFHTRRREAGELVRSLMLAFPDMSGPLFIAQLQQLMFVASAGDWKAKDLSIYLVSSLSLGGQYANLQRGATQRLSNLVPFEQFLKQSVLPELSKDVSEHTPFIIKADCIRFVATFRAHIEPQLLPDIIALLTTWIRCQDVVVRTYAANAVERIFTLQRPGQQENVITDANMGDRVAPLLQCLCMRVQEDKQPNAYTVQCLMRVCQNCSRCVAPFVGDIITCIVPVVRENAKNPSNPLFSHCMFEVISKCIQIRPEDGPAIEGALWESMIFILQHDVLEYVPYTFQIMAQLLDTRGSSAPEPPAHYQSLLEPLLIPDMYQQKGNIPAVVRLVVAFIEHYPRYIHSKGLTEKVLVIFRSLLQYKNYDHEGLNILTAVVMAYPKDIIAPHMGNVYQVLFQRLQTSRTPKYVRILIIFLSIVVTFHGADDVVAKVNLIQNGLFWMLLQRVWLPNVQKITGSLERKVCVVALASLLGECGELQRNADAWASCVVSCLKMIHGPVESDDTTSFTPKTHSMGDLKHHVDDSGFTNIFCPLQGAVRAPIDVCVSVKQPDLYFRDRIHQALQGPSGPHLKNLLQSSPELLAMVN</sequence>
<comment type="similarity">
    <text evidence="3">Belongs to the XPO2/CSE1 family.</text>
</comment>
<dbReference type="GO" id="GO:0005635">
    <property type="term" value="C:nuclear envelope"/>
    <property type="evidence" value="ECO:0007669"/>
    <property type="project" value="TreeGrafter"/>
</dbReference>
<dbReference type="EMBL" id="AUPL01000019">
    <property type="protein sequence ID" value="ESL12217.1"/>
    <property type="molecule type" value="Genomic_DNA"/>
</dbReference>
<evidence type="ECO:0000313" key="10">
    <source>
        <dbReference type="Proteomes" id="UP000031737"/>
    </source>
</evidence>
<name>A0A061JEV9_TRYRA</name>
<dbReference type="SUPFAM" id="SSF48371">
    <property type="entry name" value="ARM repeat"/>
    <property type="match status" value="1"/>
</dbReference>
<dbReference type="VEuPathDB" id="TriTrypDB:TRSC58_00019"/>
<dbReference type="PANTHER" id="PTHR10997">
    <property type="entry name" value="IMPORTIN-7, 8, 11"/>
    <property type="match status" value="1"/>
</dbReference>
<dbReference type="Pfam" id="PF08506">
    <property type="entry name" value="Cse1"/>
    <property type="match status" value="1"/>
</dbReference>
<dbReference type="InterPro" id="IPR011989">
    <property type="entry name" value="ARM-like"/>
</dbReference>
<protein>
    <submittedName>
        <fullName evidence="9">CAS/CSE/importin domain protein</fullName>
    </submittedName>
</protein>
<dbReference type="GO" id="GO:0006606">
    <property type="term" value="P:protein import into nucleus"/>
    <property type="evidence" value="ECO:0007669"/>
    <property type="project" value="TreeGrafter"/>
</dbReference>
<evidence type="ECO:0000256" key="1">
    <source>
        <dbReference type="ARBA" id="ARBA00004123"/>
    </source>
</evidence>
<dbReference type="InterPro" id="IPR005043">
    <property type="entry name" value="XPO2_C"/>
</dbReference>
<dbReference type="SMART" id="SM00913">
    <property type="entry name" value="IBN_N"/>
    <property type="match status" value="1"/>
</dbReference>
<keyword evidence="6" id="KW-0653">Protein transport</keyword>
<evidence type="ECO:0000256" key="4">
    <source>
        <dbReference type="ARBA" id="ARBA00022448"/>
    </source>
</evidence>